<sequence length="182" mass="20040">MSSRILANPDSRLKRGVKRCVMLAGILLLAVATWLWFTMLSPWYYQRPPDLAPVADGPHQVFVYGTLRYAPIRFVVMGTSGSPEAASLGGYRRCGLNIAPITIPSVTTKPAPDSLINGLVLEVSALELARLDRYERLGVRYTRRQITLQDDTPAWVYRRLASKAPAGEAIGCPGSDTIDRPI</sequence>
<reference evidence="3 4" key="1">
    <citation type="submission" date="2016-11" db="EMBL/GenBank/DDBJ databases">
        <authorList>
            <person name="Jaros S."/>
            <person name="Januszkiewicz K."/>
            <person name="Wedrychowicz H."/>
        </authorList>
    </citation>
    <scope>NUCLEOTIDE SEQUENCE [LARGE SCALE GENOMIC DNA]</scope>
    <source>
        <strain evidence="3 4">ACAM 12</strain>
    </source>
</reference>
<dbReference type="Gene3D" id="3.10.490.10">
    <property type="entry name" value="Gamma-glutamyl cyclotransferase-like"/>
    <property type="match status" value="1"/>
</dbReference>
<dbReference type="InParanoid" id="A0A1M7EQ83"/>
<dbReference type="GO" id="GO:0016740">
    <property type="term" value="F:transferase activity"/>
    <property type="evidence" value="ECO:0007669"/>
    <property type="project" value="UniProtKB-KW"/>
</dbReference>
<dbReference type="Pfam" id="PF06094">
    <property type="entry name" value="GGACT"/>
    <property type="match status" value="1"/>
</dbReference>
<evidence type="ECO:0000313" key="3">
    <source>
        <dbReference type="EMBL" id="SHL93649.1"/>
    </source>
</evidence>
<dbReference type="STRING" id="29571.SAMN05878437_0351"/>
<evidence type="ECO:0000259" key="2">
    <source>
        <dbReference type="Pfam" id="PF06094"/>
    </source>
</evidence>
<evidence type="ECO:0000256" key="1">
    <source>
        <dbReference type="SAM" id="Phobius"/>
    </source>
</evidence>
<dbReference type="AlphaFoldDB" id="A0A1M7EQ83"/>
<keyword evidence="1" id="KW-0812">Transmembrane</keyword>
<dbReference type="OrthoDB" id="7852375at2"/>
<keyword evidence="4" id="KW-1185">Reference proteome</keyword>
<keyword evidence="1" id="KW-0472">Membrane</keyword>
<proteinExistence type="predicted"/>
<dbReference type="InterPro" id="IPR009288">
    <property type="entry name" value="AIG2-like_dom"/>
</dbReference>
<evidence type="ECO:0000313" key="4">
    <source>
        <dbReference type="Proteomes" id="UP000190911"/>
    </source>
</evidence>
<organism evidence="3 4">
    <name type="scientific">Vreelandella subglaciescola</name>
    <dbReference type="NCBI Taxonomy" id="29571"/>
    <lineage>
        <taxon>Bacteria</taxon>
        <taxon>Pseudomonadati</taxon>
        <taxon>Pseudomonadota</taxon>
        <taxon>Gammaproteobacteria</taxon>
        <taxon>Oceanospirillales</taxon>
        <taxon>Halomonadaceae</taxon>
        <taxon>Vreelandella</taxon>
    </lineage>
</organism>
<protein>
    <submittedName>
        <fullName evidence="3">Uncharacterized conserved protein YtfP, gamma-glutamylcyclotransferase (GGCT)/AIG2-like family</fullName>
    </submittedName>
</protein>
<dbReference type="InterPro" id="IPR013024">
    <property type="entry name" value="GGCT-like"/>
</dbReference>
<keyword evidence="1" id="KW-1133">Transmembrane helix</keyword>
<keyword evidence="3" id="KW-0808">Transferase</keyword>
<feature type="domain" description="Gamma-glutamylcyclotransferase AIG2-like" evidence="2">
    <location>
        <begin position="61"/>
        <end position="159"/>
    </location>
</feature>
<dbReference type="CDD" id="cd06661">
    <property type="entry name" value="GGCT_like"/>
    <property type="match status" value="1"/>
</dbReference>
<gene>
    <name evidence="3" type="ORF">SAMN05878437_0351</name>
</gene>
<dbReference type="EMBL" id="LT670847">
    <property type="protein sequence ID" value="SHL93649.1"/>
    <property type="molecule type" value="Genomic_DNA"/>
</dbReference>
<dbReference type="SUPFAM" id="SSF110857">
    <property type="entry name" value="Gamma-glutamyl cyclotransferase-like"/>
    <property type="match status" value="1"/>
</dbReference>
<feature type="transmembrane region" description="Helical" evidence="1">
    <location>
        <begin position="21"/>
        <end position="45"/>
    </location>
</feature>
<name>A0A1M7EQ83_9GAMM</name>
<dbReference type="InterPro" id="IPR036568">
    <property type="entry name" value="GGCT-like_sf"/>
</dbReference>
<accession>A0A1M7EQ83</accession>
<dbReference type="Proteomes" id="UP000190911">
    <property type="component" value="Chromosome I"/>
</dbReference>